<dbReference type="Pfam" id="PF00206">
    <property type="entry name" value="Lyase_1"/>
    <property type="match status" value="1"/>
</dbReference>
<dbReference type="InterPro" id="IPR000362">
    <property type="entry name" value="Fumarate_lyase_fam"/>
</dbReference>
<gene>
    <name evidence="3" type="ORF">CLV89_103380</name>
</gene>
<sequence length="357" mass="37761">MNPLTSTNPYFAGLFADEAITGLFSGAATAEAFLGFEMALTRAAAAVGQIEDDLARRALAAMTDFTPDTAALQADLMVDGMAVPGYVRQLKAHAGAELAAAIHPGATSQDLIDTALVLAIRAANAIYLSRLDALSAALEELGRTQGENPLMARTRMQAALPITAGHRITTWAAPVERHRARLEALRPEVELLQFGGPVGDRQRSQPHGDAIARLMATELGLSAPERAWHTERDGLATYASWLSALTGSLGKIGQDICLMAQQGVDALAQQGGGSSSAMAHKQNPVTAELLVTLARYTAGQLPLMHQAMVHEQERSGAMWTLEWMVLPAMMSSTGAALRLATEQVHAITRIGEAPSPA</sequence>
<dbReference type="PRINTS" id="PR00145">
    <property type="entry name" value="ARGSUCLYASE"/>
</dbReference>
<dbReference type="Gene3D" id="1.20.200.10">
    <property type="entry name" value="Fumarase/aspartase (Central domain)"/>
    <property type="match status" value="1"/>
</dbReference>
<evidence type="ECO:0000313" key="4">
    <source>
        <dbReference type="Proteomes" id="UP000237718"/>
    </source>
</evidence>
<keyword evidence="3" id="KW-0413">Isomerase</keyword>
<organism evidence="3 4">
    <name type="scientific">Tritonibacter scottomollicae</name>
    <name type="common">Epibacterium scottomollicae</name>
    <dbReference type="NCBI Taxonomy" id="483013"/>
    <lineage>
        <taxon>Bacteria</taxon>
        <taxon>Pseudomonadati</taxon>
        <taxon>Pseudomonadota</taxon>
        <taxon>Alphaproteobacteria</taxon>
        <taxon>Rhodobacterales</taxon>
        <taxon>Paracoccaceae</taxon>
        <taxon>Tritonibacter</taxon>
    </lineage>
</organism>
<dbReference type="PANTHER" id="PTHR43172">
    <property type="entry name" value="ADENYLOSUCCINATE LYASE"/>
    <property type="match status" value="1"/>
</dbReference>
<dbReference type="PANTHER" id="PTHR43172:SF2">
    <property type="entry name" value="ADENYLOSUCCINATE LYASE C-TERMINAL DOMAIN-CONTAINING PROTEIN"/>
    <property type="match status" value="1"/>
</dbReference>
<feature type="domain" description="Fumarate lyase N-terminal" evidence="2">
    <location>
        <begin position="31"/>
        <end position="294"/>
    </location>
</feature>
<dbReference type="OrthoDB" id="9768878at2"/>
<dbReference type="NCBIfam" id="NF004631">
    <property type="entry name" value="PRK05975.1"/>
    <property type="match status" value="1"/>
</dbReference>
<dbReference type="PRINTS" id="PR00149">
    <property type="entry name" value="FUMRATELYASE"/>
</dbReference>
<protein>
    <submittedName>
        <fullName evidence="3">3-carboxy-cis,cis-muconate cycloisomerase</fullName>
    </submittedName>
</protein>
<dbReference type="InterPro" id="IPR022761">
    <property type="entry name" value="Fumarate_lyase_N"/>
</dbReference>
<evidence type="ECO:0000256" key="1">
    <source>
        <dbReference type="ARBA" id="ARBA00034772"/>
    </source>
</evidence>
<evidence type="ECO:0000259" key="2">
    <source>
        <dbReference type="Pfam" id="PF00206"/>
    </source>
</evidence>
<dbReference type="SUPFAM" id="SSF48557">
    <property type="entry name" value="L-aspartase-like"/>
    <property type="match status" value="1"/>
</dbReference>
<dbReference type="GO" id="GO:0016853">
    <property type="term" value="F:isomerase activity"/>
    <property type="evidence" value="ECO:0007669"/>
    <property type="project" value="UniProtKB-KW"/>
</dbReference>
<dbReference type="EMBL" id="PVUF01000003">
    <property type="protein sequence ID" value="PRZ49065.1"/>
    <property type="molecule type" value="Genomic_DNA"/>
</dbReference>
<dbReference type="Proteomes" id="UP000237718">
    <property type="component" value="Unassembled WGS sequence"/>
</dbReference>
<dbReference type="AlphaFoldDB" id="A0A2T1AKC8"/>
<accession>A0A2T1AKC8</accession>
<dbReference type="RefSeq" id="WP_106163067.1">
    <property type="nucleotide sequence ID" value="NZ_PVUF01000003.1"/>
</dbReference>
<dbReference type="InterPro" id="IPR008948">
    <property type="entry name" value="L-Aspartase-like"/>
</dbReference>
<reference evidence="3 4" key="1">
    <citation type="submission" date="2018-03" db="EMBL/GenBank/DDBJ databases">
        <title>Genomic Encyclopedia of Archaeal and Bacterial Type Strains, Phase II (KMG-II): from individual species to whole genera.</title>
        <authorList>
            <person name="Goeker M."/>
        </authorList>
    </citation>
    <scope>NUCLEOTIDE SEQUENCE [LARGE SCALE GENOMIC DNA]</scope>
    <source>
        <strain evidence="3 4">DSM 25328</strain>
    </source>
</reference>
<comment type="similarity">
    <text evidence="1">Belongs to the class-II fumarase/aspartase family.</text>
</comment>
<comment type="caution">
    <text evidence="3">The sequence shown here is derived from an EMBL/GenBank/DDBJ whole genome shotgun (WGS) entry which is preliminary data.</text>
</comment>
<proteinExistence type="inferred from homology"/>
<evidence type="ECO:0000313" key="3">
    <source>
        <dbReference type="EMBL" id="PRZ49065.1"/>
    </source>
</evidence>
<name>A0A2T1AKC8_TRISK</name>